<dbReference type="EMBL" id="RHLD01000065">
    <property type="protein sequence ID" value="TPP40888.1"/>
    <property type="molecule type" value="Genomic_DNA"/>
</dbReference>
<comment type="caution">
    <text evidence="2">The sequence shown here is derived from an EMBL/GenBank/DDBJ whole genome shotgun (WGS) entry which is preliminary data.</text>
</comment>
<dbReference type="Proteomes" id="UP000318821">
    <property type="component" value="Unassembled WGS sequence"/>
</dbReference>
<accession>A0A504WYT8</accession>
<evidence type="ECO:0000313" key="3">
    <source>
        <dbReference type="Proteomes" id="UP000318821"/>
    </source>
</evidence>
<proteinExistence type="predicted"/>
<protein>
    <submittedName>
        <fullName evidence="2">Uncharacterized protein</fullName>
    </submittedName>
</protein>
<dbReference type="VEuPathDB" id="TriTrypDB:LdCL_070008800"/>
<feature type="region of interest" description="Disordered" evidence="1">
    <location>
        <begin position="174"/>
        <end position="196"/>
    </location>
</feature>
<dbReference type="AlphaFoldDB" id="A0A504WYT8"/>
<dbReference type="VEuPathDB" id="TriTrypDB:LdBPK_070120.1"/>
<feature type="compositionally biased region" description="Gly residues" evidence="1">
    <location>
        <begin position="174"/>
        <end position="185"/>
    </location>
</feature>
<name>A0A504WYT8_LEIDO</name>
<evidence type="ECO:0000256" key="1">
    <source>
        <dbReference type="SAM" id="MobiDB-lite"/>
    </source>
</evidence>
<reference evidence="3" key="1">
    <citation type="submission" date="2019-02" db="EMBL/GenBank/DDBJ databases">
        <title>FDA dAtabase for Regulatory Grade micrObial Sequences (FDA-ARGOS): Supporting development and validation of Infectious Disease Dx tests.</title>
        <authorList>
            <person name="Duncan R."/>
            <person name="Fisher C."/>
            <person name="Tallon L."/>
            <person name="Sadzewicz L."/>
            <person name="Sengamalay N."/>
            <person name="Ott S."/>
            <person name="Godinez A."/>
            <person name="Nagaraj S."/>
            <person name="Vavikolanu K."/>
            <person name="Vyas G."/>
            <person name="Nadendla S."/>
            <person name="Aluvathingal J."/>
            <person name="Sichtig H."/>
        </authorList>
    </citation>
    <scope>NUCLEOTIDE SEQUENCE [LARGE SCALE GENOMIC DNA]</scope>
    <source>
        <strain evidence="3">FDAARGOS_360</strain>
    </source>
</reference>
<gene>
    <name evidence="2" type="ORF">CGC20_1630</name>
</gene>
<sequence>MSMQLFSFGHPCEHQLHRACIGGLNCPLNGYPDTWCCSFIKGKINFKRDRPCEGPRCHWDYVHPSQSQFDEVTQVLEQSRPIAAKLDEASDTDLLSFNISNPHIIDTVQCALHMMRHPPSVCARRVGQLLAYAALLAGDQDVFVQLLKTMKKPVDGYILGAYAFLRQGKTGHVGSAGKGGSGNGSGVKKQNKKKDGKEDITATLANIMVELMNAALSLGGQLVDREDQHVLQAMLIQALSTYPKSDKRHQEMLEKAVAKFGHRRLEDEEEAAAVKREAAKKETATTASMATSVAAPTVAATPLTTRQEPTETPAPTAVTATASAGSAASAIAAINESVDPATGAAAADGSMRAAVPTVLPALAGDAVAMLTGTSSAAAAQLIGIATPKPTVSSIPGTPSRAAPSTPGATPGPITFSTAIQVQQHNVMPVPINALAGQVSAMGAPGLQATTASATPAASTPAPARTAIVGISKLHPYLAGRAANMRDEVPGLSPIYDPKSHSSGLFICGGQFTVEPLVWNYAPLGDAAANRRLDSPTREYMRIKEENRQRHREAREAQAARLAAIAAGNLASTSERFPNTFSINLADSEDFCGWNDPEWQGSSSDFSFD</sequence>
<evidence type="ECO:0000313" key="2">
    <source>
        <dbReference type="EMBL" id="TPP40888.1"/>
    </source>
</evidence>
<dbReference type="VEuPathDB" id="TriTrypDB:LDHU3_07.0460"/>
<organism evidence="2 3">
    <name type="scientific">Leishmania donovani</name>
    <dbReference type="NCBI Taxonomy" id="5661"/>
    <lineage>
        <taxon>Eukaryota</taxon>
        <taxon>Discoba</taxon>
        <taxon>Euglenozoa</taxon>
        <taxon>Kinetoplastea</taxon>
        <taxon>Metakinetoplastina</taxon>
        <taxon>Trypanosomatida</taxon>
        <taxon>Trypanosomatidae</taxon>
        <taxon>Leishmaniinae</taxon>
        <taxon>Leishmania</taxon>
    </lineage>
</organism>